<proteinExistence type="predicted"/>
<protein>
    <submittedName>
        <fullName evidence="1">Uncharacterized protein</fullName>
    </submittedName>
</protein>
<accession>A0A6J4UCT1</accession>
<name>A0A6J4UCT1_9SPHN</name>
<gene>
    <name evidence="1" type="ORF">AVDCRST_MAG23-2439</name>
</gene>
<organism evidence="1">
    <name type="scientific">uncultured Sphingosinicella sp</name>
    <dbReference type="NCBI Taxonomy" id="478748"/>
    <lineage>
        <taxon>Bacteria</taxon>
        <taxon>Pseudomonadati</taxon>
        <taxon>Pseudomonadota</taxon>
        <taxon>Alphaproteobacteria</taxon>
        <taxon>Sphingomonadales</taxon>
        <taxon>Sphingosinicellaceae</taxon>
        <taxon>Sphingosinicella</taxon>
        <taxon>environmental samples</taxon>
    </lineage>
</organism>
<dbReference type="EMBL" id="CADCWD010000081">
    <property type="protein sequence ID" value="CAA9544838.1"/>
    <property type="molecule type" value="Genomic_DNA"/>
</dbReference>
<reference evidence="1" key="1">
    <citation type="submission" date="2020-02" db="EMBL/GenBank/DDBJ databases">
        <authorList>
            <person name="Meier V. D."/>
        </authorList>
    </citation>
    <scope>NUCLEOTIDE SEQUENCE</scope>
    <source>
        <strain evidence="1">AVDCRST_MAG23</strain>
    </source>
</reference>
<dbReference type="AlphaFoldDB" id="A0A6J4UCT1"/>
<sequence>MDRADRDYYLARIAAEEIAAQRATHPSAAETHKRLAEEYASLIVANDPEYRFTSASA</sequence>
<evidence type="ECO:0000313" key="1">
    <source>
        <dbReference type="EMBL" id="CAA9544838.1"/>
    </source>
</evidence>